<feature type="region of interest" description="Disordered" evidence="1">
    <location>
        <begin position="123"/>
        <end position="156"/>
    </location>
</feature>
<evidence type="ECO:0000256" key="2">
    <source>
        <dbReference type="SAM" id="SignalP"/>
    </source>
</evidence>
<feature type="compositionally biased region" description="Low complexity" evidence="1">
    <location>
        <begin position="123"/>
        <end position="142"/>
    </location>
</feature>
<gene>
    <name evidence="3" type="ORF">A3F23_02215</name>
</gene>
<sequence>MIKKILAGSLLPVMAFAMSVTPALASHWSSSNISVDVDNSAYVKNIVNTDASTGGNVANGGNANGGNANGGNGGVIVTGNADAISTVLNDVNSTYTKVTASCGCRGNIDVDVDNNATVKNYVNTDASTGGNTANGGDATGSSSHHHHHSSTANAGDGGTIVTGNAYADGAVGNLVNSTVTRIRR</sequence>
<dbReference type="AlphaFoldDB" id="A0A1F5WQU9"/>
<evidence type="ECO:0000256" key="1">
    <source>
        <dbReference type="SAM" id="MobiDB-lite"/>
    </source>
</evidence>
<feature type="signal peptide" evidence="2">
    <location>
        <begin position="1"/>
        <end position="25"/>
    </location>
</feature>
<evidence type="ECO:0000313" key="4">
    <source>
        <dbReference type="Proteomes" id="UP000177723"/>
    </source>
</evidence>
<comment type="caution">
    <text evidence="3">The sequence shown here is derived from an EMBL/GenBank/DDBJ whole genome shotgun (WGS) entry which is preliminary data.</text>
</comment>
<dbReference type="Proteomes" id="UP000177723">
    <property type="component" value="Unassembled WGS sequence"/>
</dbReference>
<keyword evidence="2" id="KW-0732">Signal</keyword>
<reference evidence="3 4" key="1">
    <citation type="journal article" date="2016" name="Nat. Commun.">
        <title>Thousands of microbial genomes shed light on interconnected biogeochemical processes in an aquifer system.</title>
        <authorList>
            <person name="Anantharaman K."/>
            <person name="Brown C.T."/>
            <person name="Hug L.A."/>
            <person name="Sharon I."/>
            <person name="Castelle C.J."/>
            <person name="Probst A.J."/>
            <person name="Thomas B.C."/>
            <person name="Singh A."/>
            <person name="Wilkins M.J."/>
            <person name="Karaoz U."/>
            <person name="Brodie E.L."/>
            <person name="Williams K.H."/>
            <person name="Hubbard S.S."/>
            <person name="Banfield J.F."/>
        </authorList>
    </citation>
    <scope>NUCLEOTIDE SEQUENCE [LARGE SCALE GENOMIC DNA]</scope>
</reference>
<evidence type="ECO:0000313" key="3">
    <source>
        <dbReference type="EMBL" id="OGF78038.1"/>
    </source>
</evidence>
<name>A0A1F5WQU9_9BACT</name>
<protein>
    <submittedName>
        <fullName evidence="3">Uncharacterized protein</fullName>
    </submittedName>
</protein>
<dbReference type="EMBL" id="MFHT01000006">
    <property type="protein sequence ID" value="OGF78038.1"/>
    <property type="molecule type" value="Genomic_DNA"/>
</dbReference>
<accession>A0A1F5WQU9</accession>
<proteinExistence type="predicted"/>
<organism evidence="3 4">
    <name type="scientific">Candidatus Giovannonibacteria bacterium RIFCSPHIGHO2_12_FULL_43_15</name>
    <dbReference type="NCBI Taxonomy" id="1798341"/>
    <lineage>
        <taxon>Bacteria</taxon>
        <taxon>Candidatus Giovannoniibacteriota</taxon>
    </lineage>
</organism>
<feature type="chain" id="PRO_5009522183" evidence="2">
    <location>
        <begin position="26"/>
        <end position="184"/>
    </location>
</feature>